<evidence type="ECO:0000256" key="1">
    <source>
        <dbReference type="SAM" id="Phobius"/>
    </source>
</evidence>
<name>A0A179UU02_BLAGS</name>
<dbReference type="EMBL" id="GG657464">
    <property type="protein sequence ID" value="OAT11586.1"/>
    <property type="molecule type" value="Genomic_DNA"/>
</dbReference>
<keyword evidence="3" id="KW-1185">Reference proteome</keyword>
<accession>A0A179UU02</accession>
<feature type="transmembrane region" description="Helical" evidence="1">
    <location>
        <begin position="143"/>
        <end position="167"/>
    </location>
</feature>
<keyword evidence="1" id="KW-0472">Membrane</keyword>
<dbReference type="GeneID" id="8508967"/>
<dbReference type="RefSeq" id="XP_031579941.1">
    <property type="nucleotide sequence ID" value="XM_031725235.1"/>
</dbReference>
<dbReference type="GO" id="GO:0016705">
    <property type="term" value="F:oxidoreductase activity, acting on paired donors, with incorporation or reduction of molecular oxygen"/>
    <property type="evidence" value="ECO:0007669"/>
    <property type="project" value="InterPro"/>
</dbReference>
<sequence length="447" mass="51153">MHKQQALDSVELYWVSRLRHADTSLSLLNPYTWKLSQMDFWNEMLLTLDPGERLNDGAKLDQGLLDMGTHVQFRTPHFSFILYNRHCSRRVFTHPSLGNVRPFDLDLLPHSSWTSTGGQRAETGPTIEPFSKANMPGYTHSTYLLGLASVVLVGLAIVIGTFFVKLYHARMLLIDRRRSSLTFLTGLPRDAHYQFGLATIAREQFYETGGFYMDRWPMSGLFVIVVSPTIGMEITQQNPRLTSNRPKQLCRYLKPTTGGPTILDMDEKEWKPWRGIYNKAFHRDRVISLVPCMVEEVLVYAETFSGDRRYVLFGSDHASFHDRYNWENKPCLGICKKLKASLSLVALGPNAAATAIVIRGNPRVINSLQYTLAVIRESRRLFPPAGATRAYPARRNANFRKYWVKPGAFLPERWLVLPDHELHPSPGAWRPFRTRAEKLRCPNPNTC</sequence>
<keyword evidence="1" id="KW-1133">Transmembrane helix</keyword>
<proteinExistence type="predicted"/>
<dbReference type="KEGG" id="bgh:BDBG_17540"/>
<evidence type="ECO:0000313" key="2">
    <source>
        <dbReference type="EMBL" id="OAT11586.1"/>
    </source>
</evidence>
<dbReference type="GO" id="GO:0005506">
    <property type="term" value="F:iron ion binding"/>
    <property type="evidence" value="ECO:0007669"/>
    <property type="project" value="InterPro"/>
</dbReference>
<evidence type="ECO:0000313" key="3">
    <source>
        <dbReference type="Proteomes" id="UP000002038"/>
    </source>
</evidence>
<dbReference type="Proteomes" id="UP000002038">
    <property type="component" value="Unassembled WGS sequence"/>
</dbReference>
<dbReference type="VEuPathDB" id="FungiDB:BDBG_17540"/>
<dbReference type="AlphaFoldDB" id="A0A179UU02"/>
<keyword evidence="1" id="KW-0812">Transmembrane</keyword>
<reference evidence="3" key="1">
    <citation type="journal article" date="2015" name="PLoS Genet.">
        <title>The dynamic genome and transcriptome of the human fungal pathogen Blastomyces and close relative Emmonsia.</title>
        <authorList>
            <person name="Munoz J.F."/>
            <person name="Gauthier G.M."/>
            <person name="Desjardins C.A."/>
            <person name="Gallo J.E."/>
            <person name="Holder J."/>
            <person name="Sullivan T.D."/>
            <person name="Marty A.J."/>
            <person name="Carmen J.C."/>
            <person name="Chen Z."/>
            <person name="Ding L."/>
            <person name="Gujja S."/>
            <person name="Magrini V."/>
            <person name="Misas E."/>
            <person name="Mitreva M."/>
            <person name="Priest M."/>
            <person name="Saif S."/>
            <person name="Whiston E.A."/>
            <person name="Young S."/>
            <person name="Zeng Q."/>
            <person name="Goldman W.E."/>
            <person name="Mardis E.R."/>
            <person name="Taylor J.W."/>
            <person name="McEwen J.G."/>
            <person name="Clay O.K."/>
            <person name="Klein B.S."/>
            <person name="Cuomo C.A."/>
        </authorList>
    </citation>
    <scope>NUCLEOTIDE SEQUENCE [LARGE SCALE GENOMIC DNA]</scope>
    <source>
        <strain evidence="3">SLH14081</strain>
    </source>
</reference>
<dbReference type="Gene3D" id="1.10.630.10">
    <property type="entry name" value="Cytochrome P450"/>
    <property type="match status" value="1"/>
</dbReference>
<dbReference type="SUPFAM" id="SSF48264">
    <property type="entry name" value="Cytochrome P450"/>
    <property type="match status" value="1"/>
</dbReference>
<dbReference type="InterPro" id="IPR036396">
    <property type="entry name" value="Cyt_P450_sf"/>
</dbReference>
<gene>
    <name evidence="2" type="ORF">BDBG_17540</name>
</gene>
<dbReference type="GO" id="GO:0004497">
    <property type="term" value="F:monooxygenase activity"/>
    <property type="evidence" value="ECO:0007669"/>
    <property type="project" value="InterPro"/>
</dbReference>
<protein>
    <submittedName>
        <fullName evidence="2">Uncharacterized protein</fullName>
    </submittedName>
</protein>
<dbReference type="GO" id="GO:0020037">
    <property type="term" value="F:heme binding"/>
    <property type="evidence" value="ECO:0007669"/>
    <property type="project" value="InterPro"/>
</dbReference>
<dbReference type="OrthoDB" id="10029320at2759"/>
<organism evidence="2 3">
    <name type="scientific">Blastomyces gilchristii (strain SLH14081)</name>
    <name type="common">Blastomyces dermatitidis</name>
    <dbReference type="NCBI Taxonomy" id="559298"/>
    <lineage>
        <taxon>Eukaryota</taxon>
        <taxon>Fungi</taxon>
        <taxon>Dikarya</taxon>
        <taxon>Ascomycota</taxon>
        <taxon>Pezizomycotina</taxon>
        <taxon>Eurotiomycetes</taxon>
        <taxon>Eurotiomycetidae</taxon>
        <taxon>Onygenales</taxon>
        <taxon>Ajellomycetaceae</taxon>
        <taxon>Blastomyces</taxon>
    </lineage>
</organism>